<dbReference type="OrthoDB" id="5652981at2"/>
<dbReference type="EMBL" id="UGPB01000001">
    <property type="protein sequence ID" value="STY30697.1"/>
    <property type="molecule type" value="Genomic_DNA"/>
</dbReference>
<protein>
    <submittedName>
        <fullName evidence="2">Uncharacterized protein</fullName>
    </submittedName>
</protein>
<accession>A0A378LVF1</accession>
<gene>
    <name evidence="2" type="ORF">NCTC11532_02520</name>
</gene>
<dbReference type="STRING" id="1122170.GCA_000701265_02536"/>
<proteinExistence type="predicted"/>
<keyword evidence="3" id="KW-1185">Reference proteome</keyword>
<evidence type="ECO:0000313" key="3">
    <source>
        <dbReference type="Proteomes" id="UP000255297"/>
    </source>
</evidence>
<sequence length="582" mass="66238">MQALIDSSTVISLQHQIGKYKIQEPTDVSVNEQEEWVQAHISLNGQNELYKGISEYQNERFQKIKKYLDTYDEASDLSIAKDDAQFFRKKFIEFLQQHSFPEYKGNPHTRGTNPEAATIEMKELLGKKGFELFEKALEEEMNSKEFRDAVVYQSTSHFEGPKWEERPIVIVAGPSGCGKSFAAKAAVEKSNQFLKASPTDLSGNYVVAADGGIIREVSQMRKLVIQLANNQGYSGIKDLHSRCKILEKVKNRVREAAFLTTDLGVVIPETFSQWDNPLSDIRSLMPRIDSLPNTKQIFSRVEGKDQDNFREIVAFMGSRRAWKTNDFTPSPLALNKTGLTESKAYGHFGFKFGVNGSKNAEEWIKNHSKDKLHMVITNDLILLKPDPAANGKWIPAKQNDEGARLFSESLFNQWQESQDQSDLVDYCKSHSKSQIAASPQLKFGIAKHMIEERIEACHGKMKATGDEDRSKYLEARLKLLQYIDQFSANNLESYNDIQQMKKGMDFQILMLKRELGNNWPHVFTKKTEKALEAFRDSLDSAALVSMNTPMYYTFKKQYETIKSEEITESESEQEEEGSGACP</sequence>
<dbReference type="Proteomes" id="UP000255297">
    <property type="component" value="Unassembled WGS sequence"/>
</dbReference>
<evidence type="ECO:0000313" key="2">
    <source>
        <dbReference type="EMBL" id="STY30697.1"/>
    </source>
</evidence>
<name>A0A378LVF1_9GAMM</name>
<evidence type="ECO:0000256" key="1">
    <source>
        <dbReference type="SAM" id="MobiDB-lite"/>
    </source>
</evidence>
<reference evidence="2 3" key="1">
    <citation type="submission" date="2018-06" db="EMBL/GenBank/DDBJ databases">
        <authorList>
            <consortium name="Pathogen Informatics"/>
            <person name="Doyle S."/>
        </authorList>
    </citation>
    <scope>NUCLEOTIDE SEQUENCE [LARGE SCALE GENOMIC DNA]</scope>
    <source>
        <strain evidence="2 3">NCTC11532</strain>
    </source>
</reference>
<dbReference type="RefSeq" id="WP_031563469.1">
    <property type="nucleotide sequence ID" value="NZ_CAAAIS010000004.1"/>
</dbReference>
<feature type="region of interest" description="Disordered" evidence="1">
    <location>
        <begin position="563"/>
        <end position="582"/>
    </location>
</feature>
<organism evidence="2 3">
    <name type="scientific">Legionella wadsworthii</name>
    <dbReference type="NCBI Taxonomy" id="28088"/>
    <lineage>
        <taxon>Bacteria</taxon>
        <taxon>Pseudomonadati</taxon>
        <taxon>Pseudomonadota</taxon>
        <taxon>Gammaproteobacteria</taxon>
        <taxon>Legionellales</taxon>
        <taxon>Legionellaceae</taxon>
        <taxon>Legionella</taxon>
    </lineage>
</organism>
<dbReference type="AlphaFoldDB" id="A0A378LVF1"/>
<feature type="compositionally biased region" description="Acidic residues" evidence="1">
    <location>
        <begin position="566"/>
        <end position="582"/>
    </location>
</feature>